<organism evidence="4 5">
    <name type="scientific">Mycolicibacterium chitae</name>
    <name type="common">Mycobacterium chitae</name>
    <dbReference type="NCBI Taxonomy" id="1792"/>
    <lineage>
        <taxon>Bacteria</taxon>
        <taxon>Bacillati</taxon>
        <taxon>Actinomycetota</taxon>
        <taxon>Actinomycetes</taxon>
        <taxon>Mycobacteriales</taxon>
        <taxon>Mycobacteriaceae</taxon>
        <taxon>Mycolicibacterium</taxon>
    </lineage>
</organism>
<dbReference type="InterPro" id="IPR012349">
    <property type="entry name" value="Split_barrel_FMN-bd"/>
</dbReference>
<keyword evidence="2 4" id="KW-0560">Oxidoreductase</keyword>
<feature type="domain" description="Flavin reductase like" evidence="3">
    <location>
        <begin position="12"/>
        <end position="154"/>
    </location>
</feature>
<dbReference type="InterPro" id="IPR050268">
    <property type="entry name" value="NADH-dep_flavin_reductase"/>
</dbReference>
<dbReference type="GO" id="GO:0010181">
    <property type="term" value="F:FMN binding"/>
    <property type="evidence" value="ECO:0007669"/>
    <property type="project" value="InterPro"/>
</dbReference>
<dbReference type="GO" id="GO:0042602">
    <property type="term" value="F:riboflavin reductase (NADPH) activity"/>
    <property type="evidence" value="ECO:0007669"/>
    <property type="project" value="TreeGrafter"/>
</dbReference>
<dbReference type="Gene3D" id="2.30.110.10">
    <property type="entry name" value="Electron Transport, Fmn-binding Protein, Chain A"/>
    <property type="match status" value="1"/>
</dbReference>
<evidence type="ECO:0000256" key="1">
    <source>
        <dbReference type="ARBA" id="ARBA00008898"/>
    </source>
</evidence>
<dbReference type="SUPFAM" id="SSF50475">
    <property type="entry name" value="FMN-binding split barrel"/>
    <property type="match status" value="1"/>
</dbReference>
<evidence type="ECO:0000259" key="3">
    <source>
        <dbReference type="SMART" id="SM00903"/>
    </source>
</evidence>
<accession>A0A3S4VFQ0</accession>
<dbReference type="SMART" id="SM00903">
    <property type="entry name" value="Flavin_Reduct"/>
    <property type="match status" value="1"/>
</dbReference>
<dbReference type="Pfam" id="PF01613">
    <property type="entry name" value="Flavin_Reduct"/>
    <property type="match status" value="1"/>
</dbReference>
<keyword evidence="5" id="KW-1185">Reference proteome</keyword>
<comment type="similarity">
    <text evidence="1">Belongs to the non-flavoprotein flavin reductase family.</text>
</comment>
<dbReference type="InterPro" id="IPR002563">
    <property type="entry name" value="Flavin_Rdtase-like_dom"/>
</dbReference>
<evidence type="ECO:0000313" key="4">
    <source>
        <dbReference type="EMBL" id="VEG50500.1"/>
    </source>
</evidence>
<dbReference type="EMBL" id="LR134355">
    <property type="protein sequence ID" value="VEG50500.1"/>
    <property type="molecule type" value="Genomic_DNA"/>
</dbReference>
<dbReference type="AlphaFoldDB" id="A0A3S4VFQ0"/>
<dbReference type="EC" id="1.-.-.-" evidence="4"/>
<dbReference type="PANTHER" id="PTHR30466:SF15">
    <property type="entry name" value="POSSIBLE OXIDOREDUCTASE"/>
    <property type="match status" value="1"/>
</dbReference>
<proteinExistence type="inferred from homology"/>
<evidence type="ECO:0000313" key="5">
    <source>
        <dbReference type="Proteomes" id="UP000282551"/>
    </source>
</evidence>
<name>A0A3S4VFQ0_MYCCI</name>
<dbReference type="Proteomes" id="UP000282551">
    <property type="component" value="Chromosome"/>
</dbReference>
<reference evidence="4 5" key="1">
    <citation type="submission" date="2018-12" db="EMBL/GenBank/DDBJ databases">
        <authorList>
            <consortium name="Pathogen Informatics"/>
        </authorList>
    </citation>
    <scope>NUCLEOTIDE SEQUENCE [LARGE SCALE GENOMIC DNA]</scope>
    <source>
        <strain evidence="4 5">NCTC10485</strain>
    </source>
</reference>
<dbReference type="PANTHER" id="PTHR30466">
    <property type="entry name" value="FLAVIN REDUCTASE"/>
    <property type="match status" value="1"/>
</dbReference>
<gene>
    <name evidence="4" type="primary">dfa1</name>
    <name evidence="4" type="ORF">NCTC10485_04818</name>
</gene>
<evidence type="ECO:0000256" key="2">
    <source>
        <dbReference type="ARBA" id="ARBA00023002"/>
    </source>
</evidence>
<protein>
    <submittedName>
        <fullName evidence="4">Conserved protein of DIM6/NTAB family</fullName>
        <ecNumber evidence="4">1.-.-.-</ecNumber>
    </submittedName>
</protein>
<sequence>MSDDHGPFEKIAAALDYPMFIVTTRAGTTRGGCLVGFATQTSINPPKFLVGLSRKNATFRLAEDATHLAVHLVARQHLGLSELFGTETGDRTDKFARCTWHEGPAGLPILDDAAAWFVGEISERFDLGDHVGHLLRPMAGESPDGLQDWVTFADVRDLDPGHDA</sequence>